<dbReference type="RefSeq" id="XP_013893683.1">
    <property type="nucleotide sequence ID" value="XM_014038229.1"/>
</dbReference>
<sequence>LRASHSRFSSGGSPSVSYRTVTRTQTFGRGGGGGGSFAARRTFGESGAFAGDAGGWPGEPHGPHVGSASAWPQHGAEAAAALGVDRTGPGQEWLQGSRSPGTPPRGGCPAPPSGGATGPAAAVDASSASPPPRGGQAQGASGRATGSDAEGGWAVGPMRAGMRSPRVPA</sequence>
<dbReference type="GeneID" id="25730747"/>
<name>A0A0D2KFL3_9CHLO</name>
<evidence type="ECO:0000313" key="3">
    <source>
        <dbReference type="Proteomes" id="UP000054498"/>
    </source>
</evidence>
<evidence type="ECO:0000256" key="1">
    <source>
        <dbReference type="SAM" id="MobiDB-lite"/>
    </source>
</evidence>
<accession>A0A0D2KFL3</accession>
<feature type="compositionally biased region" description="Low complexity" evidence="1">
    <location>
        <begin position="1"/>
        <end position="27"/>
    </location>
</feature>
<dbReference type="KEGG" id="mng:MNEG_13299"/>
<feature type="compositionally biased region" description="Low complexity" evidence="1">
    <location>
        <begin position="96"/>
        <end position="108"/>
    </location>
</feature>
<dbReference type="Proteomes" id="UP000054498">
    <property type="component" value="Unassembled WGS sequence"/>
</dbReference>
<feature type="region of interest" description="Disordered" evidence="1">
    <location>
        <begin position="1"/>
        <end position="169"/>
    </location>
</feature>
<organism evidence="2 3">
    <name type="scientific">Monoraphidium neglectum</name>
    <dbReference type="NCBI Taxonomy" id="145388"/>
    <lineage>
        <taxon>Eukaryota</taxon>
        <taxon>Viridiplantae</taxon>
        <taxon>Chlorophyta</taxon>
        <taxon>core chlorophytes</taxon>
        <taxon>Chlorophyceae</taxon>
        <taxon>CS clade</taxon>
        <taxon>Sphaeropleales</taxon>
        <taxon>Selenastraceae</taxon>
        <taxon>Monoraphidium</taxon>
    </lineage>
</organism>
<proteinExistence type="predicted"/>
<evidence type="ECO:0000313" key="2">
    <source>
        <dbReference type="EMBL" id="KIY94663.1"/>
    </source>
</evidence>
<gene>
    <name evidence="2" type="ORF">MNEG_13299</name>
</gene>
<protein>
    <submittedName>
        <fullName evidence="2">Uncharacterized protein</fullName>
    </submittedName>
</protein>
<keyword evidence="3" id="KW-1185">Reference proteome</keyword>
<feature type="non-terminal residue" evidence="2">
    <location>
        <position position="1"/>
    </location>
</feature>
<dbReference type="EMBL" id="KK103960">
    <property type="protein sequence ID" value="KIY94663.1"/>
    <property type="molecule type" value="Genomic_DNA"/>
</dbReference>
<feature type="compositionally biased region" description="Low complexity" evidence="1">
    <location>
        <begin position="118"/>
        <end position="144"/>
    </location>
</feature>
<dbReference type="AlphaFoldDB" id="A0A0D2KFL3"/>
<reference evidence="2 3" key="1">
    <citation type="journal article" date="2013" name="BMC Genomics">
        <title>Reconstruction of the lipid metabolism for the microalga Monoraphidium neglectum from its genome sequence reveals characteristics suitable for biofuel production.</title>
        <authorList>
            <person name="Bogen C."/>
            <person name="Al-Dilaimi A."/>
            <person name="Albersmeier A."/>
            <person name="Wichmann J."/>
            <person name="Grundmann M."/>
            <person name="Rupp O."/>
            <person name="Lauersen K.J."/>
            <person name="Blifernez-Klassen O."/>
            <person name="Kalinowski J."/>
            <person name="Goesmann A."/>
            <person name="Mussgnug J.H."/>
            <person name="Kruse O."/>
        </authorList>
    </citation>
    <scope>NUCLEOTIDE SEQUENCE [LARGE SCALE GENOMIC DNA]</scope>
    <source>
        <strain evidence="2 3">SAG 48.87</strain>
    </source>
</reference>